<keyword evidence="6" id="KW-0378">Hydrolase</keyword>
<dbReference type="Gene3D" id="1.10.555.10">
    <property type="entry name" value="Rho GTPase activation protein"/>
    <property type="match status" value="2"/>
</dbReference>
<keyword evidence="6" id="KW-0269">Exonuclease</keyword>
<proteinExistence type="predicted"/>
<dbReference type="InterPro" id="IPR013783">
    <property type="entry name" value="Ig-like_fold"/>
</dbReference>
<dbReference type="PANTHER" id="PTHR11200">
    <property type="entry name" value="INOSITOL 5-PHOSPHATASE"/>
    <property type="match status" value="1"/>
</dbReference>
<dbReference type="GO" id="GO:0004519">
    <property type="term" value="F:endonuclease activity"/>
    <property type="evidence" value="ECO:0007669"/>
    <property type="project" value="UniProtKB-KW"/>
</dbReference>
<dbReference type="EMBL" id="RBNJ01011122">
    <property type="protein sequence ID" value="RUS26158.1"/>
    <property type="molecule type" value="Genomic_DNA"/>
</dbReference>
<comment type="subcellular location">
    <subcellularLocation>
        <location evidence="2">Cytoplasmic vesicle</location>
        <location evidence="2">Phagosome membrane</location>
    </subcellularLocation>
    <subcellularLocation>
        <location evidence="1">Early endosome membrane</location>
    </subcellularLocation>
</comment>
<dbReference type="GO" id="GO:0004527">
    <property type="term" value="F:exonuclease activity"/>
    <property type="evidence" value="ECO:0007669"/>
    <property type="project" value="UniProtKB-KW"/>
</dbReference>
<evidence type="ECO:0000313" key="6">
    <source>
        <dbReference type="EMBL" id="RUS26158.1"/>
    </source>
</evidence>
<protein>
    <submittedName>
        <fullName evidence="6">Endonuclease/exonuclease/phosphatase</fullName>
    </submittedName>
</protein>
<evidence type="ECO:0000259" key="5">
    <source>
        <dbReference type="SMART" id="SM00128"/>
    </source>
</evidence>
<dbReference type="SUPFAM" id="SSF48350">
    <property type="entry name" value="GTPase activation domain, GAP"/>
    <property type="match status" value="1"/>
</dbReference>
<keyword evidence="6" id="KW-0255">Endonuclease</keyword>
<dbReference type="GO" id="GO:0046856">
    <property type="term" value="P:phosphatidylinositol dephosphorylation"/>
    <property type="evidence" value="ECO:0007669"/>
    <property type="project" value="InterPro"/>
</dbReference>
<dbReference type="PANTHER" id="PTHR11200:SF300">
    <property type="entry name" value="TYPE II INOSITOL 1,4,5-TRISPHOSPHATE 5-PHOSPHATASE"/>
    <property type="match status" value="1"/>
</dbReference>
<dbReference type="Pfam" id="PF21310">
    <property type="entry name" value="OCRL-like_ASH"/>
    <property type="match status" value="1"/>
</dbReference>
<evidence type="ECO:0000256" key="2">
    <source>
        <dbReference type="ARBA" id="ARBA00004580"/>
    </source>
</evidence>
<dbReference type="InterPro" id="IPR048869">
    <property type="entry name" value="OCRL-1_2_ASH"/>
</dbReference>
<dbReference type="Gene3D" id="2.60.40.10">
    <property type="entry name" value="Immunoglobulins"/>
    <property type="match status" value="1"/>
</dbReference>
<sequence length="739" mass="83090">MLIIVYARHEHAKDITEIGTSSAGCGIMGMMVAIPIGLYNTAVQIPQGNKGGVSIRFKLRDSYLCFVNSHLAAFANQVQRRNQDYAEICRRIAFPVTRSTYNPSGSWLVGGTGSSGSGFMPDSSLVLNKTYSMFDSDHLVWMGDLNYRIGLPAPEIKSLLEIEDLDSLLGFDQLGIEKDAKRTFHDFEEGPITFPPTYKYDEGTNDWDSSEKKRPPAWTDRIMWRKSNQLNGADDSNNDSIKLRSYTSCMEMMMSDHKPVTALFDIKVHSIISGARYFVRQIMNISFHHIYCFRADTDHVEGQAARSSRRRHPTAGQARERVDARCQDIKLVHQSRQCQVSCATDDKHRFGERGTGDCAIQVRPQDEGEDHLQTMALGESAHGHTYARLGLLLYIVILTCFLFAAHNQHRVVESTDISPTTGEQAQITFTALVDNATALALNTGQDKLEDMLVLHLENGKDFFLLIDGSYLTTCFSMSLDLLVRLSKPVRVAVAEAKGRPEQVELVDEESQLSVPKELFRVVDFLWLHGLDVDSLFLVSGDQSTIAYIRECLDTGEEFDLPRLVRNYDPAKQVESIIPLPGSTWGKAPKVVMGAIESLEESEDDILLPTPLIPTPVQDGTLTKLADDIVFTDTESFAASEEPLLSAMQDDEHMGVHSMAEVLVRFLEALPDPVIPFQFYQQCLDMEKSRDAVHQVRVCVKYTSQHQCQCVPVSDRFSPRGDSKRIKRWKRITQREDWCV</sequence>
<feature type="domain" description="Inositol polyphosphate-related phosphatase" evidence="5">
    <location>
        <begin position="1"/>
        <end position="272"/>
    </location>
</feature>
<keyword evidence="7" id="KW-1185">Reference proteome</keyword>
<evidence type="ECO:0000256" key="3">
    <source>
        <dbReference type="ARBA" id="ARBA00022753"/>
    </source>
</evidence>
<dbReference type="Gene3D" id="3.60.10.10">
    <property type="entry name" value="Endonuclease/exonuclease/phosphatase"/>
    <property type="match status" value="1"/>
</dbReference>
<dbReference type="InterPro" id="IPR046985">
    <property type="entry name" value="IP5"/>
</dbReference>
<dbReference type="InterPro" id="IPR000198">
    <property type="entry name" value="RhoGAP_dom"/>
</dbReference>
<name>A0A433Q8M2_9FUNG</name>
<reference evidence="6 7" key="1">
    <citation type="journal article" date="2018" name="New Phytol.">
        <title>Phylogenomics of Endogonaceae and evolution of mycorrhizas within Mucoromycota.</title>
        <authorList>
            <person name="Chang Y."/>
            <person name="Desiro A."/>
            <person name="Na H."/>
            <person name="Sandor L."/>
            <person name="Lipzen A."/>
            <person name="Clum A."/>
            <person name="Barry K."/>
            <person name="Grigoriev I.V."/>
            <person name="Martin F.M."/>
            <person name="Stajich J.E."/>
            <person name="Smith M.E."/>
            <person name="Bonito G."/>
            <person name="Spatafora J.W."/>
        </authorList>
    </citation>
    <scope>NUCLEOTIDE SEQUENCE [LARGE SCALE GENOMIC DNA]</scope>
    <source>
        <strain evidence="6 7">AD002</strain>
    </source>
</reference>
<keyword evidence="3" id="KW-0967">Endosome</keyword>
<evidence type="ECO:0000256" key="4">
    <source>
        <dbReference type="ARBA" id="ARBA00023329"/>
    </source>
</evidence>
<dbReference type="AlphaFoldDB" id="A0A433Q8M2"/>
<dbReference type="Proteomes" id="UP000274822">
    <property type="component" value="Unassembled WGS sequence"/>
</dbReference>
<keyword evidence="4" id="KW-0968">Cytoplasmic vesicle</keyword>
<dbReference type="SMART" id="SM00128">
    <property type="entry name" value="IPPc"/>
    <property type="match status" value="1"/>
</dbReference>
<organism evidence="6 7">
    <name type="scientific">Jimgerdemannia flammicorona</name>
    <dbReference type="NCBI Taxonomy" id="994334"/>
    <lineage>
        <taxon>Eukaryota</taxon>
        <taxon>Fungi</taxon>
        <taxon>Fungi incertae sedis</taxon>
        <taxon>Mucoromycota</taxon>
        <taxon>Mucoromycotina</taxon>
        <taxon>Endogonomycetes</taxon>
        <taxon>Endogonales</taxon>
        <taxon>Endogonaceae</taxon>
        <taxon>Jimgerdemannia</taxon>
    </lineage>
</organism>
<keyword evidence="6" id="KW-0540">Nuclease</keyword>
<dbReference type="Pfam" id="PF00620">
    <property type="entry name" value="RhoGAP"/>
    <property type="match status" value="1"/>
</dbReference>
<dbReference type="GO" id="GO:0007165">
    <property type="term" value="P:signal transduction"/>
    <property type="evidence" value="ECO:0007669"/>
    <property type="project" value="InterPro"/>
</dbReference>
<comment type="caution">
    <text evidence="6">The sequence shown here is derived from an EMBL/GenBank/DDBJ whole genome shotgun (WGS) entry which is preliminary data.</text>
</comment>
<accession>A0A433Q8M2</accession>
<dbReference type="Pfam" id="PF22669">
    <property type="entry name" value="Exo_endo_phos2"/>
    <property type="match status" value="1"/>
</dbReference>
<dbReference type="GO" id="GO:0031901">
    <property type="term" value="C:early endosome membrane"/>
    <property type="evidence" value="ECO:0007669"/>
    <property type="project" value="UniProtKB-SubCell"/>
</dbReference>
<dbReference type="SUPFAM" id="SSF56219">
    <property type="entry name" value="DNase I-like"/>
    <property type="match status" value="1"/>
</dbReference>
<dbReference type="InterPro" id="IPR008936">
    <property type="entry name" value="Rho_GTPase_activation_prot"/>
</dbReference>
<evidence type="ECO:0000256" key="1">
    <source>
        <dbReference type="ARBA" id="ARBA00004146"/>
    </source>
</evidence>
<gene>
    <name evidence="6" type="ORF">BC938DRAFT_471160</name>
</gene>
<evidence type="ECO:0000313" key="7">
    <source>
        <dbReference type="Proteomes" id="UP000274822"/>
    </source>
</evidence>
<dbReference type="InterPro" id="IPR036691">
    <property type="entry name" value="Endo/exonu/phosph_ase_sf"/>
</dbReference>
<dbReference type="InterPro" id="IPR000300">
    <property type="entry name" value="IPPc"/>
</dbReference>
<dbReference type="GO" id="GO:0004439">
    <property type="term" value="F:phosphatidylinositol-4,5-bisphosphate 5-phosphatase activity"/>
    <property type="evidence" value="ECO:0007669"/>
    <property type="project" value="TreeGrafter"/>
</dbReference>